<protein>
    <submittedName>
        <fullName evidence="2">Uncharacterized protein</fullName>
    </submittedName>
</protein>
<comment type="caution">
    <text evidence="2">The sequence shown here is derived from an EMBL/GenBank/DDBJ whole genome shotgun (WGS) entry which is preliminary data.</text>
</comment>
<evidence type="ECO:0000313" key="3">
    <source>
        <dbReference type="Proteomes" id="UP001605036"/>
    </source>
</evidence>
<name>A0ABD1Y4Y5_9MARC</name>
<evidence type="ECO:0000256" key="1">
    <source>
        <dbReference type="SAM" id="MobiDB-lite"/>
    </source>
</evidence>
<sequence>MTTSDKTMPGNDIAANDKSPRIGDGALLGSNKDEPVIIHGVVSINIKKNPSGLLQKETTREAKELGMDLKLGMDLELEMLRTTIIDDQISGKPDDGHITEMVASTEHKSNDGWERTWRENVQLTDKMSWPDKIWHMSKYMPVSYSETKESPFPHPSKMTSNFLDWLNLAVTKDQYGSPYNLLRLGPLL</sequence>
<gene>
    <name evidence="2" type="ORF">R1flu_002027</name>
</gene>
<dbReference type="EMBL" id="JBHFFA010000006">
    <property type="protein sequence ID" value="KAL2621822.1"/>
    <property type="molecule type" value="Genomic_DNA"/>
</dbReference>
<accession>A0ABD1Y4Y5</accession>
<keyword evidence="3" id="KW-1185">Reference proteome</keyword>
<feature type="region of interest" description="Disordered" evidence="1">
    <location>
        <begin position="1"/>
        <end position="20"/>
    </location>
</feature>
<dbReference type="Proteomes" id="UP001605036">
    <property type="component" value="Unassembled WGS sequence"/>
</dbReference>
<dbReference type="AlphaFoldDB" id="A0ABD1Y4Y5"/>
<reference evidence="2 3" key="1">
    <citation type="submission" date="2024-09" db="EMBL/GenBank/DDBJ databases">
        <title>Chromosome-scale assembly of Riccia fluitans.</title>
        <authorList>
            <person name="Paukszto L."/>
            <person name="Sawicki J."/>
            <person name="Karawczyk K."/>
            <person name="Piernik-Szablinska J."/>
            <person name="Szczecinska M."/>
            <person name="Mazdziarz M."/>
        </authorList>
    </citation>
    <scope>NUCLEOTIDE SEQUENCE [LARGE SCALE GENOMIC DNA]</scope>
    <source>
        <strain evidence="2">Rf_01</strain>
        <tissue evidence="2">Aerial parts of the thallus</tissue>
    </source>
</reference>
<evidence type="ECO:0000313" key="2">
    <source>
        <dbReference type="EMBL" id="KAL2621822.1"/>
    </source>
</evidence>
<organism evidence="2 3">
    <name type="scientific">Riccia fluitans</name>
    <dbReference type="NCBI Taxonomy" id="41844"/>
    <lineage>
        <taxon>Eukaryota</taxon>
        <taxon>Viridiplantae</taxon>
        <taxon>Streptophyta</taxon>
        <taxon>Embryophyta</taxon>
        <taxon>Marchantiophyta</taxon>
        <taxon>Marchantiopsida</taxon>
        <taxon>Marchantiidae</taxon>
        <taxon>Marchantiales</taxon>
        <taxon>Ricciaceae</taxon>
        <taxon>Riccia</taxon>
    </lineage>
</organism>
<proteinExistence type="predicted"/>